<feature type="domain" description="HTH gntR-type" evidence="6">
    <location>
        <begin position="42"/>
        <end position="110"/>
    </location>
</feature>
<evidence type="ECO:0000256" key="3">
    <source>
        <dbReference type="ARBA" id="ARBA00023015"/>
    </source>
</evidence>
<protein>
    <recommendedName>
        <fullName evidence="6">HTH gntR-type domain-containing protein</fullName>
    </recommendedName>
</protein>
<dbReference type="Gene3D" id="3.40.640.10">
    <property type="entry name" value="Type I PLP-dependent aspartate aminotransferase-like (Major domain)"/>
    <property type="match status" value="1"/>
</dbReference>
<sequence>MFCSVKNIIFPDSLNVPFVKISSSPVLEILQNLIHLDKSRSTPVYLQLAEQLGAAIQNLLLKPGVVLPGTRQLSDSLSLHRKTIVAAYEELSAQGLVTMVANRGTYVNRDIVRHFNDSNIPEESSVLSENVPYSLPNNRILELGKSKDVPWILDDGKMDTRLFYSHKWDIGSHLLNKESLSHTFLKHQLELYLKDVHSLSVKKDQILVTQNRAMNIAIVTQALLRSGDIVVTGAPGNYRLHMAIQQVGAQLSSIPVESDGLDLVALEEFCQKNKIRMVCVNPQNHYPNTVVTSYGKRLELLRLAHQYGFILLEDETDSAIDFQKRKMPSLVELDSLGTVVHLFSFEQIMESSWNVGFILAPSVVLKEMEKYTSYLGVDSPTFSDKIMANVLQSGNLQRTAKKMTKTYLQRRNIFCQLVSSNWGNNAQYEVPKSGLGLWINFEWDFNLAAFAKKCAAKGLVIPSHLLYQSKKWNGMRMGYGKWEEEEMAKIVDIGKQCF</sequence>
<dbReference type="SUPFAM" id="SSF53383">
    <property type="entry name" value="PLP-dependent transferases"/>
    <property type="match status" value="1"/>
</dbReference>
<dbReference type="InterPro" id="IPR051446">
    <property type="entry name" value="HTH_trans_reg/aminotransferase"/>
</dbReference>
<proteinExistence type="inferred from homology"/>
<dbReference type="InterPro" id="IPR015424">
    <property type="entry name" value="PyrdxlP-dep_Trfase"/>
</dbReference>
<dbReference type="PROSITE" id="PS50949">
    <property type="entry name" value="HTH_GNTR"/>
    <property type="match status" value="1"/>
</dbReference>
<dbReference type="Gene3D" id="1.10.10.10">
    <property type="entry name" value="Winged helix-like DNA-binding domain superfamily/Winged helix DNA-binding domain"/>
    <property type="match status" value="1"/>
</dbReference>
<dbReference type="InterPro" id="IPR036388">
    <property type="entry name" value="WH-like_DNA-bd_sf"/>
</dbReference>
<name>A0A2W5H9C4_9SPHI</name>
<dbReference type="GO" id="GO:0003677">
    <property type="term" value="F:DNA binding"/>
    <property type="evidence" value="ECO:0007669"/>
    <property type="project" value="UniProtKB-KW"/>
</dbReference>
<dbReference type="CDD" id="cd00609">
    <property type="entry name" value="AAT_like"/>
    <property type="match status" value="1"/>
</dbReference>
<evidence type="ECO:0000313" key="7">
    <source>
        <dbReference type="EMBL" id="PZP52042.1"/>
    </source>
</evidence>
<dbReference type="AlphaFoldDB" id="A0A2W5H9C4"/>
<gene>
    <name evidence="7" type="ORF">DI598_01705</name>
</gene>
<dbReference type="GO" id="GO:0003700">
    <property type="term" value="F:DNA-binding transcription factor activity"/>
    <property type="evidence" value="ECO:0007669"/>
    <property type="project" value="InterPro"/>
</dbReference>
<keyword evidence="3" id="KW-0805">Transcription regulation</keyword>
<dbReference type="PANTHER" id="PTHR46577:SF2">
    <property type="entry name" value="TRANSCRIPTIONAL REGULATORY PROTEIN"/>
    <property type="match status" value="1"/>
</dbReference>
<evidence type="ECO:0000313" key="8">
    <source>
        <dbReference type="Proteomes" id="UP000249645"/>
    </source>
</evidence>
<organism evidence="7 8">
    <name type="scientific">Pseudopedobacter saltans</name>
    <dbReference type="NCBI Taxonomy" id="151895"/>
    <lineage>
        <taxon>Bacteria</taxon>
        <taxon>Pseudomonadati</taxon>
        <taxon>Bacteroidota</taxon>
        <taxon>Sphingobacteriia</taxon>
        <taxon>Sphingobacteriales</taxon>
        <taxon>Sphingobacteriaceae</taxon>
        <taxon>Pseudopedobacter</taxon>
    </lineage>
</organism>
<keyword evidence="2" id="KW-0663">Pyridoxal phosphate</keyword>
<keyword evidence="5" id="KW-0804">Transcription</keyword>
<dbReference type="Pfam" id="PF00392">
    <property type="entry name" value="GntR"/>
    <property type="match status" value="1"/>
</dbReference>
<reference evidence="7 8" key="1">
    <citation type="submission" date="2017-11" db="EMBL/GenBank/DDBJ databases">
        <title>Infants hospitalized years apart are colonized by the same room-sourced microbial strains.</title>
        <authorList>
            <person name="Brooks B."/>
            <person name="Olm M.R."/>
            <person name="Firek B.A."/>
            <person name="Baker R."/>
            <person name="Thomas B.C."/>
            <person name="Morowitz M.J."/>
            <person name="Banfield J.F."/>
        </authorList>
    </citation>
    <scope>NUCLEOTIDE SEQUENCE [LARGE SCALE GENOMIC DNA]</scope>
    <source>
        <strain evidence="7">S2_009_000_R2_76</strain>
    </source>
</reference>
<evidence type="ECO:0000256" key="5">
    <source>
        <dbReference type="ARBA" id="ARBA00023163"/>
    </source>
</evidence>
<evidence type="ECO:0000256" key="1">
    <source>
        <dbReference type="ARBA" id="ARBA00005384"/>
    </source>
</evidence>
<dbReference type="Proteomes" id="UP000249645">
    <property type="component" value="Unassembled WGS sequence"/>
</dbReference>
<dbReference type="SMART" id="SM00345">
    <property type="entry name" value="HTH_GNTR"/>
    <property type="match status" value="1"/>
</dbReference>
<keyword evidence="4" id="KW-0238">DNA-binding</keyword>
<evidence type="ECO:0000259" key="6">
    <source>
        <dbReference type="PROSITE" id="PS50949"/>
    </source>
</evidence>
<evidence type="ECO:0000256" key="4">
    <source>
        <dbReference type="ARBA" id="ARBA00023125"/>
    </source>
</evidence>
<dbReference type="InterPro" id="IPR036390">
    <property type="entry name" value="WH_DNA-bd_sf"/>
</dbReference>
<accession>A0A2W5H9C4</accession>
<comment type="similarity">
    <text evidence="1">In the C-terminal section; belongs to the class-I pyridoxal-phosphate-dependent aminotransferase family.</text>
</comment>
<comment type="caution">
    <text evidence="7">The sequence shown here is derived from an EMBL/GenBank/DDBJ whole genome shotgun (WGS) entry which is preliminary data.</text>
</comment>
<evidence type="ECO:0000256" key="2">
    <source>
        <dbReference type="ARBA" id="ARBA00022898"/>
    </source>
</evidence>
<dbReference type="PANTHER" id="PTHR46577">
    <property type="entry name" value="HTH-TYPE TRANSCRIPTIONAL REGULATORY PROTEIN GABR"/>
    <property type="match status" value="1"/>
</dbReference>
<dbReference type="CDD" id="cd07377">
    <property type="entry name" value="WHTH_GntR"/>
    <property type="match status" value="1"/>
</dbReference>
<dbReference type="InterPro" id="IPR015421">
    <property type="entry name" value="PyrdxlP-dep_Trfase_major"/>
</dbReference>
<dbReference type="InterPro" id="IPR000524">
    <property type="entry name" value="Tscrpt_reg_HTH_GntR"/>
</dbReference>
<dbReference type="EMBL" id="QFOI01000014">
    <property type="protein sequence ID" value="PZP52042.1"/>
    <property type="molecule type" value="Genomic_DNA"/>
</dbReference>
<dbReference type="SUPFAM" id="SSF46785">
    <property type="entry name" value="Winged helix' DNA-binding domain"/>
    <property type="match status" value="1"/>
</dbReference>